<name>A0A069E2H7_9PROT</name>
<dbReference type="EMBL" id="ARYH01000001">
    <property type="protein sequence ID" value="KCZ84270.1"/>
    <property type="molecule type" value="Genomic_DNA"/>
</dbReference>
<evidence type="ECO:0000313" key="3">
    <source>
        <dbReference type="Proteomes" id="UP000027446"/>
    </source>
</evidence>
<evidence type="ECO:0000313" key="2">
    <source>
        <dbReference type="EMBL" id="KCZ84270.1"/>
    </source>
</evidence>
<feature type="signal peptide" evidence="1">
    <location>
        <begin position="1"/>
        <end position="25"/>
    </location>
</feature>
<dbReference type="OrthoDB" id="7619821at2"/>
<proteinExistence type="predicted"/>
<organism evidence="2 3">
    <name type="scientific">Hyphomonas adhaerens MHS-3</name>
    <dbReference type="NCBI Taxonomy" id="1280949"/>
    <lineage>
        <taxon>Bacteria</taxon>
        <taxon>Pseudomonadati</taxon>
        <taxon>Pseudomonadota</taxon>
        <taxon>Alphaproteobacteria</taxon>
        <taxon>Hyphomonadales</taxon>
        <taxon>Hyphomonadaceae</taxon>
        <taxon>Hyphomonas</taxon>
    </lineage>
</organism>
<dbReference type="PATRIC" id="fig|1280949.3.peg.261"/>
<keyword evidence="3" id="KW-1185">Reference proteome</keyword>
<dbReference type="AlphaFoldDB" id="A0A069E2H7"/>
<comment type="caution">
    <text evidence="2">The sequence shown here is derived from an EMBL/GenBank/DDBJ whole genome shotgun (WGS) entry which is preliminary data.</text>
</comment>
<dbReference type="RefSeq" id="WP_035568863.1">
    <property type="nucleotide sequence ID" value="NZ_ARYH01000001.1"/>
</dbReference>
<reference evidence="2 3" key="1">
    <citation type="journal article" date="2014" name="Antonie Van Leeuwenhoek">
        <title>Hyphomonas beringensis sp. nov. and Hyphomonas chukchiensis sp. nov., isolated from surface seawater of the Bering Sea and Chukchi Sea.</title>
        <authorList>
            <person name="Li C."/>
            <person name="Lai Q."/>
            <person name="Li G."/>
            <person name="Dong C."/>
            <person name="Wang J."/>
            <person name="Liao Y."/>
            <person name="Shao Z."/>
        </authorList>
    </citation>
    <scope>NUCLEOTIDE SEQUENCE [LARGE SCALE GENOMIC DNA]</scope>
    <source>
        <strain evidence="2 3">MHS-3</strain>
    </source>
</reference>
<accession>A0A069E2H7</accession>
<evidence type="ECO:0000256" key="1">
    <source>
        <dbReference type="SAM" id="SignalP"/>
    </source>
</evidence>
<evidence type="ECO:0008006" key="4">
    <source>
        <dbReference type="Google" id="ProtNLM"/>
    </source>
</evidence>
<protein>
    <recommendedName>
        <fullName evidence="4">Lipoprotein</fullName>
    </recommendedName>
</protein>
<dbReference type="PROSITE" id="PS51257">
    <property type="entry name" value="PROKAR_LIPOPROTEIN"/>
    <property type="match status" value="1"/>
</dbReference>
<sequence>MKRISILMGACAALAACGMSNSAGAKPAAICTAMLGGDAEVEADLAEKDKTVADYCACYATALDQQSTDDRAAILKVTQVLADARKEQNLSLKAAGNLIDNAEGGTALDVSEAEFQTAGEYVETIREQLIVDDGLCAGAGAS</sequence>
<keyword evidence="1" id="KW-0732">Signal</keyword>
<dbReference type="STRING" id="1280949.HAD_01285"/>
<feature type="chain" id="PRO_5001663731" description="Lipoprotein" evidence="1">
    <location>
        <begin position="26"/>
        <end position="142"/>
    </location>
</feature>
<gene>
    <name evidence="2" type="ORF">HAD_01285</name>
</gene>
<dbReference type="Proteomes" id="UP000027446">
    <property type="component" value="Unassembled WGS sequence"/>
</dbReference>